<proteinExistence type="predicted"/>
<name>A0A9D4T1T6_RHISA</name>
<reference evidence="1" key="1">
    <citation type="journal article" date="2020" name="Cell">
        <title>Large-Scale Comparative Analyses of Tick Genomes Elucidate Their Genetic Diversity and Vector Capacities.</title>
        <authorList>
            <consortium name="Tick Genome and Microbiome Consortium (TIGMIC)"/>
            <person name="Jia N."/>
            <person name="Wang J."/>
            <person name="Shi W."/>
            <person name="Du L."/>
            <person name="Sun Y."/>
            <person name="Zhan W."/>
            <person name="Jiang J.F."/>
            <person name="Wang Q."/>
            <person name="Zhang B."/>
            <person name="Ji P."/>
            <person name="Bell-Sakyi L."/>
            <person name="Cui X.M."/>
            <person name="Yuan T.T."/>
            <person name="Jiang B.G."/>
            <person name="Yang W.F."/>
            <person name="Lam T.T."/>
            <person name="Chang Q.C."/>
            <person name="Ding S.J."/>
            <person name="Wang X.J."/>
            <person name="Zhu J.G."/>
            <person name="Ruan X.D."/>
            <person name="Zhao L."/>
            <person name="Wei J.T."/>
            <person name="Ye R.Z."/>
            <person name="Que T.C."/>
            <person name="Du C.H."/>
            <person name="Zhou Y.H."/>
            <person name="Cheng J.X."/>
            <person name="Dai P.F."/>
            <person name="Guo W.B."/>
            <person name="Han X.H."/>
            <person name="Huang E.J."/>
            <person name="Li L.F."/>
            <person name="Wei W."/>
            <person name="Gao Y.C."/>
            <person name="Liu J.Z."/>
            <person name="Shao H.Z."/>
            <person name="Wang X."/>
            <person name="Wang C.C."/>
            <person name="Yang T.C."/>
            <person name="Huo Q.B."/>
            <person name="Li W."/>
            <person name="Chen H.Y."/>
            <person name="Chen S.E."/>
            <person name="Zhou L.G."/>
            <person name="Ni X.B."/>
            <person name="Tian J.H."/>
            <person name="Sheng Y."/>
            <person name="Liu T."/>
            <person name="Pan Y.S."/>
            <person name="Xia L.Y."/>
            <person name="Li J."/>
            <person name="Zhao F."/>
            <person name="Cao W.C."/>
        </authorList>
    </citation>
    <scope>NUCLEOTIDE SEQUENCE</scope>
    <source>
        <strain evidence="1">Rsan-2018</strain>
    </source>
</reference>
<comment type="caution">
    <text evidence="1">The sequence shown here is derived from an EMBL/GenBank/DDBJ whole genome shotgun (WGS) entry which is preliminary data.</text>
</comment>
<accession>A0A9D4T1T6</accession>
<sequence length="120" mass="13364">MALSTLKGRNSKFNADLLKDVDANGDLFEAWCRAGEREFCVVCSQTINCAFHGVIAVKRHSQSKKHSERTKQLRGPDGKLKRPAAVQAVLNFSAATTIASYTWLARDVTIAAVLLRRPYW</sequence>
<dbReference type="Proteomes" id="UP000821837">
    <property type="component" value="Chromosome 3"/>
</dbReference>
<evidence type="ECO:0000313" key="1">
    <source>
        <dbReference type="EMBL" id="KAH7963523.1"/>
    </source>
</evidence>
<reference evidence="1" key="2">
    <citation type="submission" date="2021-09" db="EMBL/GenBank/DDBJ databases">
        <authorList>
            <person name="Jia N."/>
            <person name="Wang J."/>
            <person name="Shi W."/>
            <person name="Du L."/>
            <person name="Sun Y."/>
            <person name="Zhan W."/>
            <person name="Jiang J."/>
            <person name="Wang Q."/>
            <person name="Zhang B."/>
            <person name="Ji P."/>
            <person name="Sakyi L.B."/>
            <person name="Cui X."/>
            <person name="Yuan T."/>
            <person name="Jiang B."/>
            <person name="Yang W."/>
            <person name="Lam T.T.-Y."/>
            <person name="Chang Q."/>
            <person name="Ding S."/>
            <person name="Wang X."/>
            <person name="Zhu J."/>
            <person name="Ruan X."/>
            <person name="Zhao L."/>
            <person name="Wei J."/>
            <person name="Que T."/>
            <person name="Du C."/>
            <person name="Cheng J."/>
            <person name="Dai P."/>
            <person name="Han X."/>
            <person name="Huang E."/>
            <person name="Gao Y."/>
            <person name="Liu J."/>
            <person name="Shao H."/>
            <person name="Ye R."/>
            <person name="Li L."/>
            <person name="Wei W."/>
            <person name="Wang X."/>
            <person name="Wang C."/>
            <person name="Huo Q."/>
            <person name="Li W."/>
            <person name="Guo W."/>
            <person name="Chen H."/>
            <person name="Chen S."/>
            <person name="Zhou L."/>
            <person name="Zhou L."/>
            <person name="Ni X."/>
            <person name="Tian J."/>
            <person name="Zhou Y."/>
            <person name="Sheng Y."/>
            <person name="Liu T."/>
            <person name="Pan Y."/>
            <person name="Xia L."/>
            <person name="Li J."/>
            <person name="Zhao F."/>
            <person name="Cao W."/>
        </authorList>
    </citation>
    <scope>NUCLEOTIDE SEQUENCE</scope>
    <source>
        <strain evidence="1">Rsan-2018</strain>
        <tissue evidence="1">Larvae</tissue>
    </source>
</reference>
<keyword evidence="2" id="KW-1185">Reference proteome</keyword>
<dbReference type="EMBL" id="JABSTV010001249">
    <property type="protein sequence ID" value="KAH7963523.1"/>
    <property type="molecule type" value="Genomic_DNA"/>
</dbReference>
<dbReference type="VEuPathDB" id="VectorBase:RSAN_031134"/>
<gene>
    <name evidence="1" type="ORF">HPB52_021290</name>
</gene>
<protein>
    <submittedName>
        <fullName evidence="1">Uncharacterized protein</fullName>
    </submittedName>
</protein>
<organism evidence="1 2">
    <name type="scientific">Rhipicephalus sanguineus</name>
    <name type="common">Brown dog tick</name>
    <name type="synonym">Ixodes sanguineus</name>
    <dbReference type="NCBI Taxonomy" id="34632"/>
    <lineage>
        <taxon>Eukaryota</taxon>
        <taxon>Metazoa</taxon>
        <taxon>Ecdysozoa</taxon>
        <taxon>Arthropoda</taxon>
        <taxon>Chelicerata</taxon>
        <taxon>Arachnida</taxon>
        <taxon>Acari</taxon>
        <taxon>Parasitiformes</taxon>
        <taxon>Ixodida</taxon>
        <taxon>Ixodoidea</taxon>
        <taxon>Ixodidae</taxon>
        <taxon>Rhipicephalinae</taxon>
        <taxon>Rhipicephalus</taxon>
        <taxon>Rhipicephalus</taxon>
    </lineage>
</organism>
<evidence type="ECO:0000313" key="2">
    <source>
        <dbReference type="Proteomes" id="UP000821837"/>
    </source>
</evidence>
<dbReference type="AlphaFoldDB" id="A0A9D4T1T6"/>